<gene>
    <name evidence="2" type="ORF">I596_2088</name>
</gene>
<dbReference type="AlphaFoldDB" id="A0A160DUF8"/>
<organism evidence="2 3">
    <name type="scientific">Dokdonella koreensis DS-123</name>
    <dbReference type="NCBI Taxonomy" id="1300342"/>
    <lineage>
        <taxon>Bacteria</taxon>
        <taxon>Pseudomonadati</taxon>
        <taxon>Pseudomonadota</taxon>
        <taxon>Gammaproteobacteria</taxon>
        <taxon>Lysobacterales</taxon>
        <taxon>Rhodanobacteraceae</taxon>
        <taxon>Dokdonella</taxon>
    </lineage>
</organism>
<dbReference type="EMBL" id="CP015249">
    <property type="protein sequence ID" value="ANB18107.1"/>
    <property type="molecule type" value="Genomic_DNA"/>
</dbReference>
<proteinExistence type="predicted"/>
<reference evidence="2 3" key="1">
    <citation type="submission" date="2016-04" db="EMBL/GenBank/DDBJ databases">
        <title>Complete genome sequence of Dokdonella koreensis DS-123T.</title>
        <authorList>
            <person name="Kim J.F."/>
            <person name="Lee H."/>
            <person name="Kwak M.-J."/>
        </authorList>
    </citation>
    <scope>NUCLEOTIDE SEQUENCE [LARGE SCALE GENOMIC DNA]</scope>
    <source>
        <strain evidence="2 3">DS-123</strain>
    </source>
</reference>
<feature type="signal peptide" evidence="1">
    <location>
        <begin position="1"/>
        <end position="23"/>
    </location>
</feature>
<dbReference type="KEGG" id="dko:I596_2088"/>
<dbReference type="OrthoDB" id="6047015at2"/>
<evidence type="ECO:0000256" key="1">
    <source>
        <dbReference type="SAM" id="SignalP"/>
    </source>
</evidence>
<accession>A0A160DUF8</accession>
<protein>
    <submittedName>
        <fullName evidence="2">Uncharacterized protein</fullName>
    </submittedName>
</protein>
<keyword evidence="1" id="KW-0732">Signal</keyword>
<dbReference type="RefSeq" id="WP_067647063.1">
    <property type="nucleotide sequence ID" value="NZ_CP015249.1"/>
</dbReference>
<name>A0A160DUF8_9GAMM</name>
<evidence type="ECO:0000313" key="2">
    <source>
        <dbReference type="EMBL" id="ANB18107.1"/>
    </source>
</evidence>
<sequence length="137" mass="15516">MFSRTLFASSVFLMAALSGGAQAQSDEILQRNLDKYLAYAGPPVDSFQFFKLDQWERVGRYQVVVWTRVSEAYLLTVDPPCRELEWAKAIGVTSSANTVNRRFDSVLASGERCRIEEIRPIDYKRLRKDEMAGARGG</sequence>
<keyword evidence="3" id="KW-1185">Reference proteome</keyword>
<dbReference type="Pfam" id="PF20101">
    <property type="entry name" value="DUF6491"/>
    <property type="match status" value="1"/>
</dbReference>
<feature type="chain" id="PRO_5007813670" evidence="1">
    <location>
        <begin position="24"/>
        <end position="137"/>
    </location>
</feature>
<evidence type="ECO:0000313" key="3">
    <source>
        <dbReference type="Proteomes" id="UP000076830"/>
    </source>
</evidence>
<dbReference type="Proteomes" id="UP000076830">
    <property type="component" value="Chromosome"/>
</dbReference>
<dbReference type="InterPro" id="IPR045500">
    <property type="entry name" value="DUF6491"/>
</dbReference>